<dbReference type="PANTHER" id="PTHR43285">
    <property type="entry name" value="ANTHRANILATE PHOSPHORIBOSYLTRANSFERASE"/>
    <property type="match status" value="1"/>
</dbReference>
<evidence type="ECO:0000259" key="5">
    <source>
        <dbReference type="Pfam" id="PF00591"/>
    </source>
</evidence>
<evidence type="ECO:0000256" key="4">
    <source>
        <dbReference type="ARBA" id="ARBA00023141"/>
    </source>
</evidence>
<sequence>MGALLDPRTVDPLTLTNLVRSLRARRTGPVTAFPGAVNVVGTGGGIPTFNVSTAAAFTAAALGARIVKTGSRAHSSAYGSVDLLDRLGIGLTKSYGETAAALDRHGIAFAGYFVYPVELTVLARRILPLPMRTFGRVLNLLGPFLPVLPGTRQLTGLPGPELLPLARSLAAAVDDRDVWLCTNDIGADELIGFTENTIHRGDGTVLRLNPGDLGTAAGTVGDLAPVTEPGRVVEHFLDVVSGRAGEVATQTVALNAAALTIAAGQQTQWRPAVAAALAALRDGAVRDLVGAVGAGSAGPVTAGGRGGRS</sequence>
<evidence type="ECO:0000256" key="1">
    <source>
        <dbReference type="ARBA" id="ARBA00022676"/>
    </source>
</evidence>
<dbReference type="AlphaFoldDB" id="A0A7G3ULU4"/>
<dbReference type="InterPro" id="IPR000312">
    <property type="entry name" value="Glycosyl_Trfase_fam3"/>
</dbReference>
<dbReference type="InterPro" id="IPR005940">
    <property type="entry name" value="Anthranilate_Pribosyl_Tfrase"/>
</dbReference>
<dbReference type="EMBL" id="CP029159">
    <property type="protein sequence ID" value="QKM71284.1"/>
    <property type="molecule type" value="Genomic_DNA"/>
</dbReference>
<dbReference type="GO" id="GO:0000162">
    <property type="term" value="P:L-tryptophan biosynthetic process"/>
    <property type="evidence" value="ECO:0007669"/>
    <property type="project" value="UniProtKB-KW"/>
</dbReference>
<keyword evidence="4" id="KW-0057">Aromatic amino acid biosynthesis</keyword>
<evidence type="ECO:0000313" key="6">
    <source>
        <dbReference type="EMBL" id="QKM71284.1"/>
    </source>
</evidence>
<dbReference type="GO" id="GO:0004048">
    <property type="term" value="F:anthranilate phosphoribosyltransferase activity"/>
    <property type="evidence" value="ECO:0007669"/>
    <property type="project" value="InterPro"/>
</dbReference>
<dbReference type="GO" id="GO:0005829">
    <property type="term" value="C:cytosol"/>
    <property type="evidence" value="ECO:0007669"/>
    <property type="project" value="TreeGrafter"/>
</dbReference>
<organism evidence="6 7">
    <name type="scientific">Streptomyces tsukubensis (strain DSM 42081 / NBRC 108919 / NRRL 18488 / 9993)</name>
    <dbReference type="NCBI Taxonomy" id="1114943"/>
    <lineage>
        <taxon>Bacteria</taxon>
        <taxon>Bacillati</taxon>
        <taxon>Actinomycetota</taxon>
        <taxon>Actinomycetes</taxon>
        <taxon>Kitasatosporales</taxon>
        <taxon>Streptomycetaceae</taxon>
        <taxon>Streptomyces</taxon>
    </lineage>
</organism>
<evidence type="ECO:0000256" key="3">
    <source>
        <dbReference type="ARBA" id="ARBA00022822"/>
    </source>
</evidence>
<reference evidence="6 7" key="1">
    <citation type="journal article" date="2012" name="J. Bacteriol.">
        <title>Draft genome of Streptomyces tsukubaensis NRRL 18488, the producer of the clinically important immunosuppressant tacrolimus (FK506).</title>
        <authorList>
            <person name="Barreiro C."/>
            <person name="Prieto C."/>
            <person name="Sola-Landa A."/>
            <person name="Solera E."/>
            <person name="Martinez-Castro M."/>
            <person name="Perez-Redondo R."/>
            <person name="Garcia-Estrada C."/>
            <person name="Aparicio J.F."/>
            <person name="Fernandez-Martinez L.T."/>
            <person name="Santos-Aberturas J."/>
            <person name="Salehi-Najafabadi Z."/>
            <person name="Rodriguez-Garcia A."/>
            <person name="Tauch A."/>
            <person name="Martin J.F."/>
        </authorList>
    </citation>
    <scope>NUCLEOTIDE SEQUENCE [LARGE SCALE GENOMIC DNA]</scope>
    <source>
        <strain evidence="7">DSM 42081 / NBRC 108919 / NRRL 18488 / 9993</strain>
    </source>
</reference>
<proteinExistence type="predicted"/>
<gene>
    <name evidence="6" type="ORF">STSU_000715</name>
</gene>
<accession>A0A7G3ULU4</accession>
<protein>
    <recommendedName>
        <fullName evidence="5">Glycosyl transferase family 3 domain-containing protein</fullName>
    </recommendedName>
</protein>
<keyword evidence="1" id="KW-0328">Glycosyltransferase</keyword>
<dbReference type="Proteomes" id="UP000005940">
    <property type="component" value="Chromosome"/>
</dbReference>
<dbReference type="Pfam" id="PF00591">
    <property type="entry name" value="Glycos_transf_3"/>
    <property type="match status" value="1"/>
</dbReference>
<dbReference type="InterPro" id="IPR035902">
    <property type="entry name" value="Nuc_phospho_transferase"/>
</dbReference>
<evidence type="ECO:0000313" key="7">
    <source>
        <dbReference type="Proteomes" id="UP000005940"/>
    </source>
</evidence>
<keyword evidence="3" id="KW-0822">Tryptophan biosynthesis</keyword>
<dbReference type="SUPFAM" id="SSF52418">
    <property type="entry name" value="Nucleoside phosphorylase/phosphoribosyltransferase catalytic domain"/>
    <property type="match status" value="1"/>
</dbReference>
<feature type="domain" description="Glycosyl transferase family 3" evidence="5">
    <location>
        <begin position="36"/>
        <end position="284"/>
    </location>
</feature>
<dbReference type="Gene3D" id="3.40.1030.10">
    <property type="entry name" value="Nucleoside phosphorylase/phosphoribosyltransferase catalytic domain"/>
    <property type="match status" value="1"/>
</dbReference>
<keyword evidence="3" id="KW-0028">Amino-acid biosynthesis</keyword>
<evidence type="ECO:0000256" key="2">
    <source>
        <dbReference type="ARBA" id="ARBA00022679"/>
    </source>
</evidence>
<dbReference type="PANTHER" id="PTHR43285:SF2">
    <property type="entry name" value="ANTHRANILATE PHOSPHORIBOSYLTRANSFERASE"/>
    <property type="match status" value="1"/>
</dbReference>
<keyword evidence="7" id="KW-1185">Reference proteome</keyword>
<name>A0A7G3ULU4_STRT9</name>
<keyword evidence="2" id="KW-0808">Transferase</keyword>